<dbReference type="Proteomes" id="UP000019116">
    <property type="component" value="Chromosome 2D"/>
</dbReference>
<dbReference type="Gramene" id="TraesJUL2D03G01107770.1">
    <property type="protein sequence ID" value="TraesJUL2D03G01107770.1"/>
    <property type="gene ID" value="TraesJUL2D03G01107770"/>
</dbReference>
<evidence type="ECO:0000259" key="2">
    <source>
        <dbReference type="PROSITE" id="PS52045"/>
    </source>
</evidence>
<dbReference type="PANTHER" id="PTHR31589:SF135">
    <property type="entry name" value="OS05G0341100 PROTEIN"/>
    <property type="match status" value="1"/>
</dbReference>
<reference evidence="3" key="1">
    <citation type="submission" date="2018-08" db="EMBL/GenBank/DDBJ databases">
        <authorList>
            <person name="Rossello M."/>
        </authorList>
    </citation>
    <scope>NUCLEOTIDE SEQUENCE [LARGE SCALE GENOMIC DNA]</scope>
    <source>
        <strain evidence="3">cv. Chinese Spring</strain>
    </source>
</reference>
<dbReference type="InterPro" id="IPR004314">
    <property type="entry name" value="Neprosin"/>
</dbReference>
<organism evidence="3">
    <name type="scientific">Triticum aestivum</name>
    <name type="common">Wheat</name>
    <dbReference type="NCBI Taxonomy" id="4565"/>
    <lineage>
        <taxon>Eukaryota</taxon>
        <taxon>Viridiplantae</taxon>
        <taxon>Streptophyta</taxon>
        <taxon>Embryophyta</taxon>
        <taxon>Tracheophyta</taxon>
        <taxon>Spermatophyta</taxon>
        <taxon>Magnoliopsida</taxon>
        <taxon>Liliopsida</taxon>
        <taxon>Poales</taxon>
        <taxon>Poaceae</taxon>
        <taxon>BOP clade</taxon>
        <taxon>Pooideae</taxon>
        <taxon>Triticodae</taxon>
        <taxon>Triticeae</taxon>
        <taxon>Triticinae</taxon>
        <taxon>Triticum</taxon>
    </lineage>
</organism>
<proteinExistence type="predicted"/>
<dbReference type="Pfam" id="PF14365">
    <property type="entry name" value="Neprosin_AP"/>
    <property type="match status" value="1"/>
</dbReference>
<dbReference type="OMA" id="LNDNGMH"/>
<dbReference type="PROSITE" id="PS52045">
    <property type="entry name" value="NEPROSIN_PEP_CD"/>
    <property type="match status" value="1"/>
</dbReference>
<dbReference type="Gramene" id="TraesCAD_scaffold_120403_01G000200.1">
    <property type="protein sequence ID" value="TraesCAD_scaffold_120403_01G000200.1"/>
    <property type="gene ID" value="TraesCAD_scaffold_120403_01G000200"/>
</dbReference>
<dbReference type="Gramene" id="TraesCS2D03G0146100.1">
    <property type="protein sequence ID" value="TraesCS2D03G0146100.1.CDS"/>
    <property type="gene ID" value="TraesCS2D03G0146100"/>
</dbReference>
<evidence type="ECO:0000256" key="1">
    <source>
        <dbReference type="SAM" id="SignalP"/>
    </source>
</evidence>
<feature type="chain" id="PRO_5043172639" description="Neprosin PEP catalytic domain-containing protein" evidence="1">
    <location>
        <begin position="28"/>
        <end position="382"/>
    </location>
</feature>
<keyword evidence="4" id="KW-1185">Reference proteome</keyword>
<dbReference type="STRING" id="4565.A0A3B6D5Y4"/>
<evidence type="ECO:0000313" key="3">
    <source>
        <dbReference type="EnsemblPlants" id="TraesCS2D02G074500.1"/>
    </source>
</evidence>
<dbReference type="PANTHER" id="PTHR31589">
    <property type="entry name" value="PROTEIN, PUTATIVE (DUF239)-RELATED-RELATED"/>
    <property type="match status" value="1"/>
</dbReference>
<dbReference type="InterPro" id="IPR053168">
    <property type="entry name" value="Glutamic_endopeptidase"/>
</dbReference>
<protein>
    <recommendedName>
        <fullName evidence="2">Neprosin PEP catalytic domain-containing protein</fullName>
    </recommendedName>
</protein>
<gene>
    <name evidence="3" type="primary">LOC123184542</name>
</gene>
<dbReference type="Gramene" id="TraesCLE_scaffold_149280_01G000200.1">
    <property type="protein sequence ID" value="TraesCLE_scaffold_149280_01G000200.1"/>
    <property type="gene ID" value="TraesCLE_scaffold_149280_01G000200"/>
</dbReference>
<dbReference type="AlphaFoldDB" id="A0A3B6D5Y4"/>
<dbReference type="Gramene" id="TraesROB_scaffold_079173_01G000300.1">
    <property type="protein sequence ID" value="TraesROB_scaffold_079173_01G000300.1"/>
    <property type="gene ID" value="TraesROB_scaffold_079173_01G000300"/>
</dbReference>
<dbReference type="EnsemblPlants" id="TraesCS2D02G074500.1">
    <property type="protein sequence ID" value="TraesCS2D02G074500.1"/>
    <property type="gene ID" value="TraesCS2D02G074500"/>
</dbReference>
<dbReference type="Gramene" id="TraesPARA_EIv1.0_0641440.1">
    <property type="protein sequence ID" value="TraesPARA_EIv1.0_0641440.1.CDS"/>
    <property type="gene ID" value="TraesPARA_EIv1.0_0641440"/>
</dbReference>
<dbReference type="Gramene" id="TraesNOR2D03G01117680.2">
    <property type="protein sequence ID" value="TraesNOR2D03G01117680.2"/>
    <property type="gene ID" value="TraesNOR2D03G01117680"/>
</dbReference>
<dbReference type="Gramene" id="TraesWEE_scaffold_003881_01G000200.1">
    <property type="protein sequence ID" value="TraesWEE_scaffold_003881_01G000200.1"/>
    <property type="gene ID" value="TraesWEE_scaffold_003881_01G000200"/>
</dbReference>
<evidence type="ECO:0000313" key="4">
    <source>
        <dbReference type="Proteomes" id="UP000019116"/>
    </source>
</evidence>
<name>A0A3B6D5Y4_WHEAT</name>
<dbReference type="OrthoDB" id="784883at2759"/>
<accession>A0A3B6D5Y4</accession>
<dbReference type="SMR" id="A0A3B6D5Y4"/>
<dbReference type="InterPro" id="IPR025521">
    <property type="entry name" value="Neprosin_propep"/>
</dbReference>
<dbReference type="PaxDb" id="4565-Traes_2AS_52AB69ED9.1"/>
<sequence>MKENPSISVTILLAYLILAIGGKEVKCIRREENTSGVPLNQEVNKTILVDGRDVYDCIDVNLQPAFSHPLLKDHKIQMEPSSFPLSISTKSPSMDVIPQAQLPLIECPTGTIPILRNNRRVHTPVETIDKVITNEEHEVAGVEYYDVLYGTRAKINIYNPMVKNNSKDLSASWIQINKIIKAGVADGIGAGSWVYPSYSGDNSARFHVAWVDGLKTCPDHDCGAFVQVSSSVGLGGRLKPLSVYKGPQYMIDVTIFKDPVTKHWWVAYGPQNIHIGYWPREIFHFMKDQCNYALWGGYVQGPTVSSDSPQMGSGHFASEGLGKAAFVRNIEILNKENKYVIPDDKKFGHVTTNLSKYTGKGYVDGHSHFGVHTYYGGPGGFV</sequence>
<dbReference type="Gramene" id="TraesCS2D02G074500.1">
    <property type="protein sequence ID" value="TraesCS2D02G074500.1"/>
    <property type="gene ID" value="TraesCS2D02G074500"/>
</dbReference>
<keyword evidence="1" id="KW-0732">Signal</keyword>
<feature type="signal peptide" evidence="1">
    <location>
        <begin position="1"/>
        <end position="27"/>
    </location>
</feature>
<dbReference type="Pfam" id="PF03080">
    <property type="entry name" value="Neprosin"/>
    <property type="match status" value="1"/>
</dbReference>
<reference evidence="3" key="2">
    <citation type="submission" date="2018-10" db="UniProtKB">
        <authorList>
            <consortium name="EnsemblPlants"/>
        </authorList>
    </citation>
    <scope>IDENTIFICATION</scope>
</reference>
<feature type="domain" description="Neprosin PEP catalytic" evidence="2">
    <location>
        <begin position="130"/>
        <end position="382"/>
    </location>
</feature>